<proteinExistence type="predicted"/>
<dbReference type="Gene3D" id="3.40.718.10">
    <property type="entry name" value="Isopropylmalate Dehydrogenase"/>
    <property type="match status" value="1"/>
</dbReference>
<protein>
    <submittedName>
        <fullName evidence="4">4-hydroxythreonine-4-phosphate dehydrogenase</fullName>
        <ecNumber evidence="4">1.1.1.262</ecNumber>
    </submittedName>
</protein>
<dbReference type="Pfam" id="PF04166">
    <property type="entry name" value="PdxA"/>
    <property type="match status" value="1"/>
</dbReference>
<dbReference type="GO" id="GO:0046872">
    <property type="term" value="F:metal ion binding"/>
    <property type="evidence" value="ECO:0007669"/>
    <property type="project" value="UniProtKB-KW"/>
</dbReference>
<dbReference type="EMBL" id="FLUL01000001">
    <property type="protein sequence ID" value="SBW01494.1"/>
    <property type="molecule type" value="Genomic_DNA"/>
</dbReference>
<dbReference type="PANTHER" id="PTHR30004:SF6">
    <property type="entry name" value="D-THREONATE 4-PHOSPHATE DEHYDROGENASE"/>
    <property type="match status" value="1"/>
</dbReference>
<evidence type="ECO:0000256" key="2">
    <source>
        <dbReference type="ARBA" id="ARBA00023002"/>
    </source>
</evidence>
<dbReference type="PANTHER" id="PTHR30004">
    <property type="entry name" value="4-HYDROXYTHREONINE-4-PHOSPHATE DEHYDROGENASE"/>
    <property type="match status" value="1"/>
</dbReference>
<evidence type="ECO:0000256" key="3">
    <source>
        <dbReference type="ARBA" id="ARBA00023027"/>
    </source>
</evidence>
<organism evidence="4">
    <name type="scientific">uncultured Dysgonomonas sp</name>
    <dbReference type="NCBI Taxonomy" id="206096"/>
    <lineage>
        <taxon>Bacteria</taxon>
        <taxon>Pseudomonadati</taxon>
        <taxon>Bacteroidota</taxon>
        <taxon>Bacteroidia</taxon>
        <taxon>Bacteroidales</taxon>
        <taxon>Dysgonomonadaceae</taxon>
        <taxon>Dysgonomonas</taxon>
        <taxon>environmental samples</taxon>
    </lineage>
</organism>
<keyword evidence="1" id="KW-0479">Metal-binding</keyword>
<evidence type="ECO:0000313" key="4">
    <source>
        <dbReference type="EMBL" id="SBW01494.1"/>
    </source>
</evidence>
<reference evidence="4" key="1">
    <citation type="submission" date="2016-04" db="EMBL/GenBank/DDBJ databases">
        <authorList>
            <person name="Evans L.H."/>
            <person name="Alamgir A."/>
            <person name="Owens N."/>
            <person name="Weber N.D."/>
            <person name="Virtaneva K."/>
            <person name="Barbian K."/>
            <person name="Babar A."/>
            <person name="Rosenke K."/>
        </authorList>
    </citation>
    <scope>NUCLEOTIDE SEQUENCE</scope>
    <source>
        <strain evidence="4">86-2</strain>
    </source>
</reference>
<sequence>MEVERPKYKAMIKVGITQGDINGIGYEVILKTFADIRMAEICIPVIYGSAKVAAYHRKAMELQTVAFNQISDVKDAVVNKVNIINCINEETKVELGQATPVAGEAAYQSLERAVADLRDGAIDVLVTAPINKHNIQREDFKFPGHTEYLEERFGKDQDKSLMILVKDSLRIALVTGHIPLSEVPNTLTKEKIVETATRFERSLKRDFRVGRPRIAVLSLNPHAGENGLLGNEENEIIIPALNELQDKKILCFGPYPADGFFGSGDYTHFDGILAMYHDQGLAPFKTLAMEDGVNFTAGLSIVRTSPAHGTAYSIAGQNKASEESFRQAIYMAIDTYGNRIEYDKAYANPLRKLYVDKGGDDSVDLIKEAEE</sequence>
<dbReference type="NCBIfam" id="TIGR00557">
    <property type="entry name" value="pdxA"/>
    <property type="match status" value="1"/>
</dbReference>
<keyword evidence="3" id="KW-0520">NAD</keyword>
<name>A0A212JPU6_9BACT</name>
<keyword evidence="2 4" id="KW-0560">Oxidoreductase</keyword>
<dbReference type="EC" id="1.1.1.262" evidence="4"/>
<evidence type="ECO:0000256" key="1">
    <source>
        <dbReference type="ARBA" id="ARBA00022723"/>
    </source>
</evidence>
<dbReference type="GO" id="GO:0050570">
    <property type="term" value="F:4-hydroxythreonine-4-phosphate dehydrogenase activity"/>
    <property type="evidence" value="ECO:0007669"/>
    <property type="project" value="UniProtKB-EC"/>
</dbReference>
<gene>
    <name evidence="4" type="primary">pdxA</name>
    <name evidence="4" type="ORF">KL86DYS2_12052</name>
</gene>
<dbReference type="InterPro" id="IPR005255">
    <property type="entry name" value="PdxA_fam"/>
</dbReference>
<dbReference type="GO" id="GO:0051287">
    <property type="term" value="F:NAD binding"/>
    <property type="evidence" value="ECO:0007669"/>
    <property type="project" value="InterPro"/>
</dbReference>
<dbReference type="AlphaFoldDB" id="A0A212JPU6"/>
<accession>A0A212JPU6</accession>
<dbReference type="SUPFAM" id="SSF53659">
    <property type="entry name" value="Isocitrate/Isopropylmalate dehydrogenase-like"/>
    <property type="match status" value="1"/>
</dbReference>